<dbReference type="InterPro" id="IPR032710">
    <property type="entry name" value="NTF2-like_dom_sf"/>
</dbReference>
<reference evidence="4" key="1">
    <citation type="submission" date="2023-06" db="EMBL/GenBank/DDBJ databases">
        <title>Multi-omics analyses reveal the molecular pathogenesis toolkit of Lasiodiplodia hormozganensis, a cross-kingdom pathogen.</title>
        <authorList>
            <person name="Felix C."/>
            <person name="Meneses R."/>
            <person name="Goncalves M.F.M."/>
            <person name="Tilleman L."/>
            <person name="Duarte A.S."/>
            <person name="Jorrin-Novo J.V."/>
            <person name="Van De Peer Y."/>
            <person name="Deforce D."/>
            <person name="Van Nieuwerburgh F."/>
            <person name="Esteves A.C."/>
            <person name="Alves A."/>
        </authorList>
    </citation>
    <scope>NUCLEOTIDE SEQUENCE</scope>
    <source>
        <strain evidence="4">CBS 339.90</strain>
    </source>
</reference>
<protein>
    <recommendedName>
        <fullName evidence="3">SnoaL-like domain-containing protein</fullName>
    </recommendedName>
</protein>
<comment type="caution">
    <text evidence="4">The sequence shown here is derived from an EMBL/GenBank/DDBJ whole genome shotgun (WGS) entry which is preliminary data.</text>
</comment>
<feature type="region of interest" description="Disordered" evidence="1">
    <location>
        <begin position="24"/>
        <end position="62"/>
    </location>
</feature>
<feature type="chain" id="PRO_5041377270" description="SnoaL-like domain-containing protein" evidence="2">
    <location>
        <begin position="21"/>
        <end position="262"/>
    </location>
</feature>
<evidence type="ECO:0000256" key="2">
    <source>
        <dbReference type="SAM" id="SignalP"/>
    </source>
</evidence>
<organism evidence="4 5">
    <name type="scientific">Lasiodiplodia hormozganensis</name>
    <dbReference type="NCBI Taxonomy" id="869390"/>
    <lineage>
        <taxon>Eukaryota</taxon>
        <taxon>Fungi</taxon>
        <taxon>Dikarya</taxon>
        <taxon>Ascomycota</taxon>
        <taxon>Pezizomycotina</taxon>
        <taxon>Dothideomycetes</taxon>
        <taxon>Dothideomycetes incertae sedis</taxon>
        <taxon>Botryosphaeriales</taxon>
        <taxon>Botryosphaeriaceae</taxon>
        <taxon>Lasiodiplodia</taxon>
    </lineage>
</organism>
<keyword evidence="2" id="KW-0732">Signal</keyword>
<dbReference type="AlphaFoldDB" id="A0AA40CGT1"/>
<dbReference type="Pfam" id="PF13577">
    <property type="entry name" value="SnoaL_4"/>
    <property type="match status" value="1"/>
</dbReference>
<evidence type="ECO:0000259" key="3">
    <source>
        <dbReference type="Pfam" id="PF13577"/>
    </source>
</evidence>
<name>A0AA40CGT1_9PEZI</name>
<dbReference type="EMBL" id="JAUJDW010000097">
    <property type="protein sequence ID" value="KAK0638301.1"/>
    <property type="molecule type" value="Genomic_DNA"/>
</dbReference>
<sequence length="262" mass="27858">MHLPSFLLLATSWLPAPGSAGANQNVLARTIESPSSSSLSPPPPPPPPPSANSSSSPSTSCPLLTPQPLTIAQLSSSFPPPRAATTSAWDLAAVDAIKHALTLYAFAIDGRDWDGLDHVFAPGATADYGAPIGVLTGGRDQIKQTLPPYLTVFAGTQHVLGTQVVSVCDDGGEEYDGGEEEEEEGRGRGELLKRNAVSVTYFTAAHFKNGTEGKGLDEPVGMKDVMYAYGQYQDRWGVQEDGTWKIEHRNLVYMGPFVSETS</sequence>
<feature type="compositionally biased region" description="Pro residues" evidence="1">
    <location>
        <begin position="40"/>
        <end position="50"/>
    </location>
</feature>
<dbReference type="InterPro" id="IPR037401">
    <property type="entry name" value="SnoaL-like"/>
</dbReference>
<evidence type="ECO:0000313" key="4">
    <source>
        <dbReference type="EMBL" id="KAK0638301.1"/>
    </source>
</evidence>
<feature type="compositionally biased region" description="Low complexity" evidence="1">
    <location>
        <begin position="51"/>
        <end position="62"/>
    </location>
</feature>
<gene>
    <name evidence="4" type="ORF">DIS24_g9964</name>
</gene>
<evidence type="ECO:0000256" key="1">
    <source>
        <dbReference type="SAM" id="MobiDB-lite"/>
    </source>
</evidence>
<dbReference type="Proteomes" id="UP001175001">
    <property type="component" value="Unassembled WGS sequence"/>
</dbReference>
<feature type="domain" description="SnoaL-like" evidence="3">
    <location>
        <begin position="90"/>
        <end position="250"/>
    </location>
</feature>
<proteinExistence type="predicted"/>
<dbReference type="SUPFAM" id="SSF54427">
    <property type="entry name" value="NTF2-like"/>
    <property type="match status" value="1"/>
</dbReference>
<dbReference type="Gene3D" id="3.10.450.50">
    <property type="match status" value="1"/>
</dbReference>
<feature type="signal peptide" evidence="2">
    <location>
        <begin position="1"/>
        <end position="20"/>
    </location>
</feature>
<evidence type="ECO:0000313" key="5">
    <source>
        <dbReference type="Proteomes" id="UP001175001"/>
    </source>
</evidence>
<keyword evidence="5" id="KW-1185">Reference proteome</keyword>
<accession>A0AA40CGT1</accession>